<name>A0A507AS01_9PEZI</name>
<evidence type="ECO:0000259" key="8">
    <source>
        <dbReference type="Pfam" id="PF20684"/>
    </source>
</evidence>
<dbReference type="PANTHER" id="PTHR33048">
    <property type="entry name" value="PTH11-LIKE INTEGRAL MEMBRANE PROTEIN (AFU_ORTHOLOGUE AFUA_5G11245)"/>
    <property type="match status" value="1"/>
</dbReference>
<feature type="region of interest" description="Disordered" evidence="6">
    <location>
        <begin position="463"/>
        <end position="502"/>
    </location>
</feature>
<feature type="transmembrane region" description="Helical" evidence="7">
    <location>
        <begin position="221"/>
        <end position="243"/>
    </location>
</feature>
<dbReference type="InterPro" id="IPR052337">
    <property type="entry name" value="SAT4-like"/>
</dbReference>
<keyword evidence="3 7" id="KW-1133">Transmembrane helix</keyword>
<evidence type="ECO:0000256" key="6">
    <source>
        <dbReference type="SAM" id="MobiDB-lite"/>
    </source>
</evidence>
<evidence type="ECO:0000256" key="5">
    <source>
        <dbReference type="ARBA" id="ARBA00038359"/>
    </source>
</evidence>
<evidence type="ECO:0000256" key="1">
    <source>
        <dbReference type="ARBA" id="ARBA00004141"/>
    </source>
</evidence>
<feature type="compositionally biased region" description="Polar residues" evidence="6">
    <location>
        <begin position="492"/>
        <end position="501"/>
    </location>
</feature>
<dbReference type="PANTHER" id="PTHR33048:SF19">
    <property type="entry name" value="MEMBRANE PROTEIN PTH11-LIKE, PUTATIVE (AFU_ORTHOLOGUE AFUA_1G14080)-RELATED"/>
    <property type="match status" value="1"/>
</dbReference>
<comment type="caution">
    <text evidence="9">The sequence shown here is derived from an EMBL/GenBank/DDBJ whole genome shotgun (WGS) entry which is preliminary data.</text>
</comment>
<feature type="transmembrane region" description="Helical" evidence="7">
    <location>
        <begin position="183"/>
        <end position="209"/>
    </location>
</feature>
<feature type="domain" description="Rhodopsin" evidence="8">
    <location>
        <begin position="36"/>
        <end position="244"/>
    </location>
</feature>
<feature type="transmembrane region" description="Helical" evidence="7">
    <location>
        <begin position="141"/>
        <end position="160"/>
    </location>
</feature>
<keyword evidence="10" id="KW-1185">Reference proteome</keyword>
<proteinExistence type="inferred from homology"/>
<feature type="region of interest" description="Disordered" evidence="6">
    <location>
        <begin position="373"/>
        <end position="451"/>
    </location>
</feature>
<feature type="transmembrane region" description="Helical" evidence="7">
    <location>
        <begin position="20"/>
        <end position="43"/>
    </location>
</feature>
<protein>
    <recommendedName>
        <fullName evidence="8">Rhodopsin domain-containing protein</fullName>
    </recommendedName>
</protein>
<keyword evidence="4 7" id="KW-0472">Membrane</keyword>
<keyword evidence="2 7" id="KW-0812">Transmembrane</keyword>
<dbReference type="EMBL" id="SKBQ01000098">
    <property type="protein sequence ID" value="TPX06970.1"/>
    <property type="molecule type" value="Genomic_DNA"/>
</dbReference>
<comment type="subcellular location">
    <subcellularLocation>
        <location evidence="1">Membrane</location>
        <topology evidence="1">Multi-pass membrane protein</topology>
    </subcellularLocation>
</comment>
<feature type="compositionally biased region" description="Polar residues" evidence="6">
    <location>
        <begin position="431"/>
        <end position="441"/>
    </location>
</feature>
<dbReference type="Pfam" id="PF20684">
    <property type="entry name" value="Fung_rhodopsin"/>
    <property type="match status" value="1"/>
</dbReference>
<dbReference type="OrthoDB" id="5398233at2759"/>
<feature type="compositionally biased region" description="Basic and acidic residues" evidence="6">
    <location>
        <begin position="373"/>
        <end position="385"/>
    </location>
</feature>
<dbReference type="Proteomes" id="UP000319257">
    <property type="component" value="Unassembled WGS sequence"/>
</dbReference>
<dbReference type="GO" id="GO:0016020">
    <property type="term" value="C:membrane"/>
    <property type="evidence" value="ECO:0007669"/>
    <property type="project" value="UniProtKB-SubCell"/>
</dbReference>
<gene>
    <name evidence="9" type="ORF">E0L32_011115</name>
</gene>
<dbReference type="InParanoid" id="A0A507AS01"/>
<feature type="transmembrane region" description="Helical" evidence="7">
    <location>
        <begin position="55"/>
        <end position="77"/>
    </location>
</feature>
<dbReference type="GeneID" id="41978562"/>
<feature type="region of interest" description="Disordered" evidence="6">
    <location>
        <begin position="327"/>
        <end position="353"/>
    </location>
</feature>
<reference evidence="9 10" key="1">
    <citation type="submission" date="2019-06" db="EMBL/GenBank/DDBJ databases">
        <title>Draft genome sequence of the filamentous fungus Phialemoniopsis curvata isolated from diesel fuel.</title>
        <authorList>
            <person name="Varaljay V.A."/>
            <person name="Lyon W.J."/>
            <person name="Crouch A.L."/>
            <person name="Drake C.E."/>
            <person name="Hollomon J.M."/>
            <person name="Nadeau L.J."/>
            <person name="Nunn H.S."/>
            <person name="Stevenson B.S."/>
            <person name="Bojanowski C.L."/>
            <person name="Crookes-Goodson W.J."/>
        </authorList>
    </citation>
    <scope>NUCLEOTIDE SEQUENCE [LARGE SCALE GENOMIC DNA]</scope>
    <source>
        <strain evidence="9 10">D216</strain>
    </source>
</reference>
<evidence type="ECO:0000256" key="3">
    <source>
        <dbReference type="ARBA" id="ARBA00022989"/>
    </source>
</evidence>
<evidence type="ECO:0000256" key="2">
    <source>
        <dbReference type="ARBA" id="ARBA00022692"/>
    </source>
</evidence>
<feature type="transmembrane region" description="Helical" evidence="7">
    <location>
        <begin position="97"/>
        <end position="120"/>
    </location>
</feature>
<evidence type="ECO:0000256" key="4">
    <source>
        <dbReference type="ARBA" id="ARBA00023136"/>
    </source>
</evidence>
<feature type="region of interest" description="Disordered" evidence="6">
    <location>
        <begin position="292"/>
        <end position="313"/>
    </location>
</feature>
<feature type="compositionally biased region" description="Polar residues" evidence="6">
    <location>
        <begin position="386"/>
        <end position="396"/>
    </location>
</feature>
<organism evidence="9 10">
    <name type="scientific">Thyridium curvatum</name>
    <dbReference type="NCBI Taxonomy" id="1093900"/>
    <lineage>
        <taxon>Eukaryota</taxon>
        <taxon>Fungi</taxon>
        <taxon>Dikarya</taxon>
        <taxon>Ascomycota</taxon>
        <taxon>Pezizomycotina</taxon>
        <taxon>Sordariomycetes</taxon>
        <taxon>Sordariomycetidae</taxon>
        <taxon>Thyridiales</taxon>
        <taxon>Thyridiaceae</taxon>
        <taxon>Thyridium</taxon>
    </lineage>
</organism>
<evidence type="ECO:0000313" key="10">
    <source>
        <dbReference type="Proteomes" id="UP000319257"/>
    </source>
</evidence>
<comment type="similarity">
    <text evidence="5">Belongs to the SAT4 family.</text>
</comment>
<dbReference type="RefSeq" id="XP_030988681.1">
    <property type="nucleotide sequence ID" value="XM_031133809.1"/>
</dbReference>
<dbReference type="InterPro" id="IPR049326">
    <property type="entry name" value="Rhodopsin_dom_fungi"/>
</dbReference>
<dbReference type="AlphaFoldDB" id="A0A507AS01"/>
<feature type="transmembrane region" description="Helical" evidence="7">
    <location>
        <begin position="255"/>
        <end position="276"/>
    </location>
</feature>
<sequence length="520" mass="57359">MSIYSSPPPLRPFSAEKPTLLVCWWITIFCTSIILLRVGGRYVRTERLFLEDKVAALAIVPLFLRMGAVHVILIYGTNNAQFAGANLTDVEIHQKSVASGLVILSRILYAATLWTFKVAILEFFKRLTGVSWNRHYEITIIFIRCTLGATFAAIVVSNLVECRPINHYWQVLPDPGGQCRQGYAQLITMATCNVITDLLLVFFPIPIILRSKMTIKRKAQLVCLFSLSLGVIAVTAYRVPLILRNHGRQQTRSLMASVEILFATAAANALVLGSFVRDRGVKKRKFKYGSATADSMERTSSAGTRRPTVQRHWGSDEDLVRDIGLGVAPDLRDEPDSPSTLSNAHKFRPAPHANVPEDMHLWRFPSHKRKIETARSDDSLLERDQLSTSQSGSTATPRKVSFFDVGGLLDDEAGSSTRRSSTRRDSHRSSVGNHSPTSMPSPTIPAGTSGLRRGSQALLQDLGGLLGPRSVSPRSRARNPHSTELQPIPSESHASSQQNIDNAGLEIRLMDPGGLLSPHR</sequence>
<evidence type="ECO:0000313" key="9">
    <source>
        <dbReference type="EMBL" id="TPX06970.1"/>
    </source>
</evidence>
<dbReference type="STRING" id="1093900.A0A507AS01"/>
<evidence type="ECO:0000256" key="7">
    <source>
        <dbReference type="SAM" id="Phobius"/>
    </source>
</evidence>
<accession>A0A507AS01</accession>